<dbReference type="Proteomes" id="UP001295444">
    <property type="component" value="Chromosome 11"/>
</dbReference>
<gene>
    <name evidence="15" type="ORF">PECUL_23A008175</name>
</gene>
<dbReference type="GO" id="GO:0000981">
    <property type="term" value="F:DNA-binding transcription factor activity, RNA polymerase II-specific"/>
    <property type="evidence" value="ECO:0007669"/>
    <property type="project" value="TreeGrafter"/>
</dbReference>
<evidence type="ECO:0000256" key="6">
    <source>
        <dbReference type="ARBA" id="ARBA00022771"/>
    </source>
</evidence>
<sequence>MENSTCEAGNRKDTRQGGRPSTIKKSTSCTVRRLSNIVVYTHMGQIQKEYIVEELNDDGNLSDTDISESIVQTQTECVTTSSKNALTLHEESAADGYSDSTMEIITVNVTDCISDDAQRTHREPPLNARRGDGKTNRNKVSGKSRKQTHTSPKCQKSVTSKSNQTGQEAKNVAVPECVKQPSDNSNIVKQEFKTEELSFDNINLTGQSATVKQRGNKRDQRFICTDCGKCYNSHYNLLIHQRIHTGENLSACAQCGRCFTNKRILSIHERIHTGEKPFSCSDCGKSFADKSNLVAHQRIHTGNKPYSCMVCGKCFTDKSNLIAHQRIHTGEKPFKCSECGKGFSHNVNLVTHQRIHRGDRPYACSECGKCFTDKSNFAKHLRIHTGKSNATS</sequence>
<feature type="region of interest" description="Disordered" evidence="13">
    <location>
        <begin position="1"/>
        <end position="25"/>
    </location>
</feature>
<evidence type="ECO:0000313" key="15">
    <source>
        <dbReference type="EMBL" id="CAH2321174.1"/>
    </source>
</evidence>
<evidence type="ECO:0000256" key="1">
    <source>
        <dbReference type="ARBA" id="ARBA00003767"/>
    </source>
</evidence>
<comment type="function">
    <text evidence="1">May be involved in transcriptional regulation.</text>
</comment>
<keyword evidence="8" id="KW-0805">Transcription regulation</keyword>
<dbReference type="FunFam" id="3.30.160.60:FF:000424">
    <property type="entry name" value="Zinc finger protein 140"/>
    <property type="match status" value="1"/>
</dbReference>
<feature type="domain" description="C2H2-type" evidence="14">
    <location>
        <begin position="334"/>
        <end position="361"/>
    </location>
</feature>
<proteinExistence type="inferred from homology"/>
<evidence type="ECO:0000256" key="10">
    <source>
        <dbReference type="ARBA" id="ARBA00023163"/>
    </source>
</evidence>
<keyword evidence="7" id="KW-0862">Zinc</keyword>
<comment type="similarity">
    <text evidence="3">Belongs to the krueppel C2H2-type zinc-finger protein family.</text>
</comment>
<dbReference type="FunFam" id="3.30.160.60:FF:000358">
    <property type="entry name" value="zinc finger protein 24"/>
    <property type="match status" value="1"/>
</dbReference>
<keyword evidence="9" id="KW-0238">DNA-binding</keyword>
<evidence type="ECO:0000256" key="13">
    <source>
        <dbReference type="SAM" id="MobiDB-lite"/>
    </source>
</evidence>
<feature type="compositionally biased region" description="Polar residues" evidence="13">
    <location>
        <begin position="149"/>
        <end position="168"/>
    </location>
</feature>
<keyword evidence="5" id="KW-0677">Repeat</keyword>
<dbReference type="GO" id="GO:0005634">
    <property type="term" value="C:nucleus"/>
    <property type="evidence" value="ECO:0007669"/>
    <property type="project" value="UniProtKB-SubCell"/>
</dbReference>
<evidence type="ECO:0000256" key="2">
    <source>
        <dbReference type="ARBA" id="ARBA00004123"/>
    </source>
</evidence>
<dbReference type="GO" id="GO:0008270">
    <property type="term" value="F:zinc ion binding"/>
    <property type="evidence" value="ECO:0007669"/>
    <property type="project" value="UniProtKB-KW"/>
</dbReference>
<organism evidence="15 16">
    <name type="scientific">Pelobates cultripes</name>
    <name type="common">Western spadefoot toad</name>
    <dbReference type="NCBI Taxonomy" id="61616"/>
    <lineage>
        <taxon>Eukaryota</taxon>
        <taxon>Metazoa</taxon>
        <taxon>Chordata</taxon>
        <taxon>Craniata</taxon>
        <taxon>Vertebrata</taxon>
        <taxon>Euteleostomi</taxon>
        <taxon>Amphibia</taxon>
        <taxon>Batrachia</taxon>
        <taxon>Anura</taxon>
        <taxon>Pelobatoidea</taxon>
        <taxon>Pelobatidae</taxon>
        <taxon>Pelobates</taxon>
    </lineage>
</organism>
<evidence type="ECO:0000313" key="16">
    <source>
        <dbReference type="Proteomes" id="UP001295444"/>
    </source>
</evidence>
<dbReference type="InterPro" id="IPR036236">
    <property type="entry name" value="Znf_C2H2_sf"/>
</dbReference>
<dbReference type="FunFam" id="3.30.160.60:FF:000965">
    <property type="entry name" value="Neurotrophin receptor-interacting factor homolog"/>
    <property type="match status" value="1"/>
</dbReference>
<dbReference type="SMART" id="SM00355">
    <property type="entry name" value="ZnF_C2H2"/>
    <property type="match status" value="6"/>
</dbReference>
<evidence type="ECO:0000256" key="11">
    <source>
        <dbReference type="ARBA" id="ARBA00023242"/>
    </source>
</evidence>
<dbReference type="PANTHER" id="PTHR23226">
    <property type="entry name" value="ZINC FINGER AND SCAN DOMAIN-CONTAINING"/>
    <property type="match status" value="1"/>
</dbReference>
<evidence type="ECO:0000256" key="8">
    <source>
        <dbReference type="ARBA" id="ARBA00023015"/>
    </source>
</evidence>
<feature type="compositionally biased region" description="Basic residues" evidence="13">
    <location>
        <begin position="136"/>
        <end position="148"/>
    </location>
</feature>
<feature type="domain" description="C2H2-type" evidence="14">
    <location>
        <begin position="250"/>
        <end position="277"/>
    </location>
</feature>
<feature type="domain" description="C2H2-type" evidence="14">
    <location>
        <begin position="222"/>
        <end position="249"/>
    </location>
</feature>
<keyword evidence="16" id="KW-1185">Reference proteome</keyword>
<dbReference type="EMBL" id="OW240922">
    <property type="protein sequence ID" value="CAH2321174.1"/>
    <property type="molecule type" value="Genomic_DNA"/>
</dbReference>
<evidence type="ECO:0000259" key="14">
    <source>
        <dbReference type="PROSITE" id="PS50157"/>
    </source>
</evidence>
<feature type="domain" description="C2H2-type" evidence="14">
    <location>
        <begin position="278"/>
        <end position="305"/>
    </location>
</feature>
<feature type="region of interest" description="Disordered" evidence="13">
    <location>
        <begin position="115"/>
        <end position="177"/>
    </location>
</feature>
<dbReference type="Pfam" id="PF00096">
    <property type="entry name" value="zf-C2H2"/>
    <property type="match status" value="5"/>
</dbReference>
<dbReference type="FunFam" id="3.30.160.60:FF:000478">
    <property type="entry name" value="Zinc finger protein 133"/>
    <property type="match status" value="1"/>
</dbReference>
<evidence type="ECO:0000256" key="12">
    <source>
        <dbReference type="PROSITE-ProRule" id="PRU00042"/>
    </source>
</evidence>
<comment type="subcellular location">
    <subcellularLocation>
        <location evidence="2">Nucleus</location>
    </subcellularLocation>
</comment>
<dbReference type="FunFam" id="3.30.160.60:FF:002343">
    <property type="entry name" value="Zinc finger protein 33A"/>
    <property type="match status" value="1"/>
</dbReference>
<dbReference type="GO" id="GO:0000978">
    <property type="term" value="F:RNA polymerase II cis-regulatory region sequence-specific DNA binding"/>
    <property type="evidence" value="ECO:0007669"/>
    <property type="project" value="TreeGrafter"/>
</dbReference>
<dbReference type="PROSITE" id="PS50157">
    <property type="entry name" value="ZINC_FINGER_C2H2_2"/>
    <property type="match status" value="6"/>
</dbReference>
<reference evidence="15" key="1">
    <citation type="submission" date="2022-03" db="EMBL/GenBank/DDBJ databases">
        <authorList>
            <person name="Alioto T."/>
            <person name="Alioto T."/>
            <person name="Gomez Garrido J."/>
        </authorList>
    </citation>
    <scope>NUCLEOTIDE SEQUENCE</scope>
</reference>
<evidence type="ECO:0000256" key="3">
    <source>
        <dbReference type="ARBA" id="ARBA00006991"/>
    </source>
</evidence>
<dbReference type="SUPFAM" id="SSF57667">
    <property type="entry name" value="beta-beta-alpha zinc fingers"/>
    <property type="match status" value="3"/>
</dbReference>
<feature type="domain" description="C2H2-type" evidence="14">
    <location>
        <begin position="362"/>
        <end position="389"/>
    </location>
</feature>
<dbReference type="PANTHER" id="PTHR23226:SF416">
    <property type="entry name" value="FI01424P"/>
    <property type="match status" value="1"/>
</dbReference>
<dbReference type="AlphaFoldDB" id="A0AAD1TD92"/>
<dbReference type="InterPro" id="IPR013087">
    <property type="entry name" value="Znf_C2H2_type"/>
</dbReference>
<evidence type="ECO:0000256" key="9">
    <source>
        <dbReference type="ARBA" id="ARBA00023125"/>
    </source>
</evidence>
<name>A0AAD1TD92_PELCU</name>
<evidence type="ECO:0000256" key="7">
    <source>
        <dbReference type="ARBA" id="ARBA00022833"/>
    </source>
</evidence>
<dbReference type="Gene3D" id="3.30.160.60">
    <property type="entry name" value="Classic Zinc Finger"/>
    <property type="match status" value="6"/>
</dbReference>
<dbReference type="PROSITE" id="PS00028">
    <property type="entry name" value="ZINC_FINGER_C2H2_1"/>
    <property type="match status" value="6"/>
</dbReference>
<keyword evidence="6 12" id="KW-0863">Zinc-finger</keyword>
<dbReference type="GO" id="GO:0045892">
    <property type="term" value="P:negative regulation of DNA-templated transcription"/>
    <property type="evidence" value="ECO:0007669"/>
    <property type="project" value="UniProtKB-ARBA"/>
</dbReference>
<keyword evidence="10" id="KW-0804">Transcription</keyword>
<evidence type="ECO:0000256" key="5">
    <source>
        <dbReference type="ARBA" id="ARBA00022737"/>
    </source>
</evidence>
<keyword evidence="11" id="KW-0539">Nucleus</keyword>
<dbReference type="FunFam" id="3.30.160.60:FF:000566">
    <property type="entry name" value="zinc finger protein 133 isoform X2"/>
    <property type="match status" value="1"/>
</dbReference>
<feature type="domain" description="C2H2-type" evidence="14">
    <location>
        <begin position="306"/>
        <end position="333"/>
    </location>
</feature>
<feature type="compositionally biased region" description="Basic and acidic residues" evidence="13">
    <location>
        <begin position="116"/>
        <end position="135"/>
    </location>
</feature>
<accession>A0AAD1TD92</accession>
<keyword evidence="4" id="KW-0479">Metal-binding</keyword>
<protein>
    <submittedName>
        <fullName evidence="15">Zinc finger OZF-like</fullName>
    </submittedName>
</protein>
<evidence type="ECO:0000256" key="4">
    <source>
        <dbReference type="ARBA" id="ARBA00022723"/>
    </source>
</evidence>